<dbReference type="AlphaFoldDB" id="A0A7M4ELV7"/>
<proteinExistence type="inferred from homology"/>
<evidence type="ECO:0000256" key="10">
    <source>
        <dbReference type="SAM" id="Phobius"/>
    </source>
</evidence>
<dbReference type="PROSITE" id="PS50262">
    <property type="entry name" value="G_PROTEIN_RECEP_F1_2"/>
    <property type="match status" value="1"/>
</dbReference>
<dbReference type="GO" id="GO:0045031">
    <property type="term" value="F:G protein-coupled ATP receptor activity"/>
    <property type="evidence" value="ECO:0007669"/>
    <property type="project" value="TreeGrafter"/>
</dbReference>
<feature type="transmembrane region" description="Helical" evidence="10">
    <location>
        <begin position="160"/>
        <end position="180"/>
    </location>
</feature>
<organism evidence="12 13">
    <name type="scientific">Crocodylus porosus</name>
    <name type="common">Saltwater crocodile</name>
    <name type="synonym">Estuarine crocodile</name>
    <dbReference type="NCBI Taxonomy" id="8502"/>
    <lineage>
        <taxon>Eukaryota</taxon>
        <taxon>Metazoa</taxon>
        <taxon>Chordata</taxon>
        <taxon>Craniata</taxon>
        <taxon>Vertebrata</taxon>
        <taxon>Euteleostomi</taxon>
        <taxon>Archelosauria</taxon>
        <taxon>Archosauria</taxon>
        <taxon>Crocodylia</taxon>
        <taxon>Longirostres</taxon>
        <taxon>Crocodylidae</taxon>
        <taxon>Crocodylus</taxon>
    </lineage>
</organism>
<reference evidence="12" key="1">
    <citation type="submission" date="2025-08" db="UniProtKB">
        <authorList>
            <consortium name="Ensembl"/>
        </authorList>
    </citation>
    <scope>IDENTIFICATION</scope>
</reference>
<evidence type="ECO:0000256" key="7">
    <source>
        <dbReference type="ARBA" id="ARBA00023170"/>
    </source>
</evidence>
<dbReference type="Proteomes" id="UP000594220">
    <property type="component" value="Unplaced"/>
</dbReference>
<dbReference type="Pfam" id="PF00001">
    <property type="entry name" value="7tm_1"/>
    <property type="match status" value="1"/>
</dbReference>
<comment type="subcellular location">
    <subcellularLocation>
        <location evidence="1">Cell membrane</location>
        <topology evidence="1">Multi-pass membrane protein</topology>
    </subcellularLocation>
</comment>
<dbReference type="PANTHER" id="PTHR24231:SF2">
    <property type="entry name" value="P2Y PURINOCEPTOR 1"/>
    <property type="match status" value="1"/>
</dbReference>
<evidence type="ECO:0000256" key="4">
    <source>
        <dbReference type="ARBA" id="ARBA00022989"/>
    </source>
</evidence>
<dbReference type="PRINTS" id="PR01157">
    <property type="entry name" value="P2YPURNOCPTR"/>
</dbReference>
<dbReference type="GO" id="GO:0031686">
    <property type="term" value="F:A1 adenosine receptor binding"/>
    <property type="evidence" value="ECO:0007669"/>
    <property type="project" value="TreeGrafter"/>
</dbReference>
<feature type="transmembrane region" description="Helical" evidence="10">
    <location>
        <begin position="205"/>
        <end position="229"/>
    </location>
</feature>
<dbReference type="PANTHER" id="PTHR24231">
    <property type="entry name" value="PURINOCEPTOR-RELATED G-PROTEIN COUPLED RECEPTOR"/>
    <property type="match status" value="1"/>
</dbReference>
<evidence type="ECO:0000256" key="6">
    <source>
        <dbReference type="ARBA" id="ARBA00023136"/>
    </source>
</evidence>
<dbReference type="PROSITE" id="PS00237">
    <property type="entry name" value="G_PROTEIN_RECEP_F1_1"/>
    <property type="match status" value="1"/>
</dbReference>
<evidence type="ECO:0000313" key="12">
    <source>
        <dbReference type="Ensembl" id="ENSCPRP00005011056.1"/>
    </source>
</evidence>
<name>A0A7M4ELV7_CROPO</name>
<dbReference type="InterPro" id="IPR017452">
    <property type="entry name" value="GPCR_Rhodpsn_7TM"/>
</dbReference>
<dbReference type="Gene3D" id="1.20.1070.10">
    <property type="entry name" value="Rhodopsin 7-helix transmembrane proteins"/>
    <property type="match status" value="1"/>
</dbReference>
<dbReference type="SUPFAM" id="SSF81321">
    <property type="entry name" value="Family A G protein-coupled receptor-like"/>
    <property type="match status" value="1"/>
</dbReference>
<dbReference type="GO" id="GO:0007200">
    <property type="term" value="P:phospholipase C-activating G protein-coupled receptor signaling pathway"/>
    <property type="evidence" value="ECO:0007669"/>
    <property type="project" value="TreeGrafter"/>
</dbReference>
<dbReference type="GO" id="GO:0005886">
    <property type="term" value="C:plasma membrane"/>
    <property type="evidence" value="ECO:0007669"/>
    <property type="project" value="UniProtKB-SubCell"/>
</dbReference>
<keyword evidence="4 10" id="KW-1133">Transmembrane helix</keyword>
<keyword evidence="7 9" id="KW-0675">Receptor</keyword>
<keyword evidence="13" id="KW-1185">Reference proteome</keyword>
<evidence type="ECO:0000256" key="5">
    <source>
        <dbReference type="ARBA" id="ARBA00023040"/>
    </source>
</evidence>
<dbReference type="GeneTree" id="ENSGT01150000287001"/>
<dbReference type="InterPro" id="IPR000276">
    <property type="entry name" value="GPCR_Rhodpsn"/>
</dbReference>
<dbReference type="PRINTS" id="PR00237">
    <property type="entry name" value="GPCRRHODOPSN"/>
</dbReference>
<evidence type="ECO:0000259" key="11">
    <source>
        <dbReference type="PROSITE" id="PS50262"/>
    </source>
</evidence>
<feature type="domain" description="G-protein coupled receptors family 1 profile" evidence="11">
    <location>
        <begin position="60"/>
        <end position="314"/>
    </location>
</feature>
<protein>
    <recommendedName>
        <fullName evidence="11">G-protein coupled receptors family 1 profile domain-containing protein</fullName>
    </recommendedName>
</protein>
<evidence type="ECO:0000256" key="9">
    <source>
        <dbReference type="RuleBase" id="RU000688"/>
    </source>
</evidence>
<keyword evidence="2" id="KW-1003">Cell membrane</keyword>
<dbReference type="OMA" id="RMFYHNY"/>
<keyword evidence="8 9" id="KW-0807">Transducer</keyword>
<dbReference type="GO" id="GO:0005524">
    <property type="term" value="F:ATP binding"/>
    <property type="evidence" value="ECO:0007669"/>
    <property type="project" value="TreeGrafter"/>
</dbReference>
<keyword evidence="5 9" id="KW-0297">G-protein coupled receptor</keyword>
<comment type="similarity">
    <text evidence="9">Belongs to the G-protein coupled receptor 1 family.</text>
</comment>
<dbReference type="GO" id="GO:0001621">
    <property type="term" value="F:G protein-coupled ADP receptor activity"/>
    <property type="evidence" value="ECO:0007669"/>
    <property type="project" value="TreeGrafter"/>
</dbReference>
<evidence type="ECO:0000256" key="1">
    <source>
        <dbReference type="ARBA" id="ARBA00004651"/>
    </source>
</evidence>
<feature type="transmembrane region" description="Helical" evidence="10">
    <location>
        <begin position="81"/>
        <end position="102"/>
    </location>
</feature>
<keyword evidence="3 9" id="KW-0812">Transmembrane</keyword>
<feature type="transmembrane region" description="Helical" evidence="10">
    <location>
        <begin position="122"/>
        <end position="139"/>
    </location>
</feature>
<dbReference type="Ensembl" id="ENSCPRT00005013048.1">
    <property type="protein sequence ID" value="ENSCPRP00005011056.1"/>
    <property type="gene ID" value="ENSCPRG00005007899.1"/>
</dbReference>
<sequence length="345" mass="38955">MCSGAECINGPVLPLRTVPANIIFQTESDFCGSAGTTLGTIQRTLIPGTFVFILTAGLTLNISIIWILVFRVKRWNRSTVFLCNLVLADITWILTLPFLIYYHLNQLHWIFGDVLCKITRTIYHVCYYCSIYFVTCLSMDRYLAIVHPLKSLQVLNKQQSLLICLSIWIVTSLVSLPVAYTASTQICPNNKTICSLYVFSSSTHISLPLSISCTVAGCLLPFIAICYCYCSSVNKLKKIGLHHFKKRDKLTKLMYSALIIFALLYFPYHLSRNTCIFLRALKPNDTGSIEMADTLFFVEMGVCSLNTCINPLFCFLMGLWCHIPHSHVYLDLALERLDSASNISF</sequence>
<accession>A0A7M4ELV7</accession>
<feature type="transmembrane region" description="Helical" evidence="10">
    <location>
        <begin position="45"/>
        <end position="69"/>
    </location>
</feature>
<keyword evidence="6 10" id="KW-0472">Membrane</keyword>
<evidence type="ECO:0000313" key="13">
    <source>
        <dbReference type="Proteomes" id="UP000594220"/>
    </source>
</evidence>
<reference evidence="12" key="2">
    <citation type="submission" date="2025-09" db="UniProtKB">
        <authorList>
            <consortium name="Ensembl"/>
        </authorList>
    </citation>
    <scope>IDENTIFICATION</scope>
</reference>
<evidence type="ECO:0000256" key="8">
    <source>
        <dbReference type="ARBA" id="ARBA00023224"/>
    </source>
</evidence>
<feature type="transmembrane region" description="Helical" evidence="10">
    <location>
        <begin position="250"/>
        <end position="268"/>
    </location>
</feature>
<evidence type="ECO:0000256" key="2">
    <source>
        <dbReference type="ARBA" id="ARBA00022475"/>
    </source>
</evidence>
<evidence type="ECO:0000256" key="3">
    <source>
        <dbReference type="ARBA" id="ARBA00022692"/>
    </source>
</evidence>